<dbReference type="InterPro" id="IPR025857">
    <property type="entry name" value="MacB_PCD"/>
</dbReference>
<dbReference type="RefSeq" id="WP_013011239.1">
    <property type="nucleotide sequence ID" value="NC_013943.1"/>
</dbReference>
<dbReference type="GO" id="GO:0022857">
    <property type="term" value="F:transmembrane transporter activity"/>
    <property type="evidence" value="ECO:0007669"/>
    <property type="project" value="TreeGrafter"/>
</dbReference>
<keyword evidence="4 7" id="KW-1133">Transmembrane helix</keyword>
<dbReference type="OrthoDB" id="239678at2"/>
<gene>
    <name evidence="10" type="ordered locus">Dacet_1966</name>
</gene>
<evidence type="ECO:0000256" key="7">
    <source>
        <dbReference type="SAM" id="Phobius"/>
    </source>
</evidence>
<proteinExistence type="inferred from homology"/>
<dbReference type="PANTHER" id="PTHR30572:SF4">
    <property type="entry name" value="ABC TRANSPORTER PERMEASE YTRF"/>
    <property type="match status" value="1"/>
</dbReference>
<evidence type="ECO:0000256" key="4">
    <source>
        <dbReference type="ARBA" id="ARBA00022989"/>
    </source>
</evidence>
<organism evidence="10 11">
    <name type="scientific">Denitrovibrio acetiphilus (strain DSM 12809 / NBRC 114555 / N2460)</name>
    <dbReference type="NCBI Taxonomy" id="522772"/>
    <lineage>
        <taxon>Bacteria</taxon>
        <taxon>Pseudomonadati</taxon>
        <taxon>Deferribacterota</taxon>
        <taxon>Deferribacteres</taxon>
        <taxon>Deferribacterales</taxon>
        <taxon>Geovibrionaceae</taxon>
        <taxon>Denitrovibrio</taxon>
    </lineage>
</organism>
<evidence type="ECO:0000256" key="1">
    <source>
        <dbReference type="ARBA" id="ARBA00004651"/>
    </source>
</evidence>
<feature type="domain" description="ABC3 transporter permease C-terminal" evidence="8">
    <location>
        <begin position="263"/>
        <end position="380"/>
    </location>
</feature>
<evidence type="ECO:0000313" key="10">
    <source>
        <dbReference type="EMBL" id="ADD68729.1"/>
    </source>
</evidence>
<reference evidence="10 11" key="1">
    <citation type="journal article" date="2010" name="Stand. Genomic Sci.">
        <title>Complete genome sequence of Denitrovibrio acetiphilus type strain (N2460).</title>
        <authorList>
            <person name="Kiss H."/>
            <person name="Lang E."/>
            <person name="Lapidus A."/>
            <person name="Copeland A."/>
            <person name="Nolan M."/>
            <person name="Glavina Del Rio T."/>
            <person name="Chen F."/>
            <person name="Lucas S."/>
            <person name="Tice H."/>
            <person name="Cheng J.F."/>
            <person name="Han C."/>
            <person name="Goodwin L."/>
            <person name="Pitluck S."/>
            <person name="Liolios K."/>
            <person name="Pati A."/>
            <person name="Ivanova N."/>
            <person name="Mavromatis K."/>
            <person name="Chen A."/>
            <person name="Palaniappan K."/>
            <person name="Land M."/>
            <person name="Hauser L."/>
            <person name="Chang Y.J."/>
            <person name="Jeffries C.D."/>
            <person name="Detter J.C."/>
            <person name="Brettin T."/>
            <person name="Spring S."/>
            <person name="Rohde M."/>
            <person name="Goker M."/>
            <person name="Woyke T."/>
            <person name="Bristow J."/>
            <person name="Eisen J.A."/>
            <person name="Markowitz V."/>
            <person name="Hugenholtz P."/>
            <person name="Kyrpides N.C."/>
            <person name="Klenk H.P."/>
        </authorList>
    </citation>
    <scope>NUCLEOTIDE SEQUENCE [LARGE SCALE GENOMIC DNA]</scope>
    <source>
        <strain evidence="11">DSM 12809 / NBRC 114555 / N2460</strain>
    </source>
</reference>
<keyword evidence="3 7" id="KW-0812">Transmembrane</keyword>
<dbReference type="PaxDb" id="522772-Dacet_1966"/>
<dbReference type="InterPro" id="IPR050250">
    <property type="entry name" value="Macrolide_Exporter_MacB"/>
</dbReference>
<feature type="transmembrane region" description="Helical" evidence="7">
    <location>
        <begin position="351"/>
        <end position="373"/>
    </location>
</feature>
<dbReference type="AlphaFoldDB" id="D4H1G9"/>
<dbReference type="eggNOG" id="COG0577">
    <property type="taxonomic scope" value="Bacteria"/>
</dbReference>
<comment type="similarity">
    <text evidence="6">Belongs to the ABC-4 integral membrane protein family.</text>
</comment>
<evidence type="ECO:0008006" key="12">
    <source>
        <dbReference type="Google" id="ProtNLM"/>
    </source>
</evidence>
<feature type="transmembrane region" description="Helical" evidence="7">
    <location>
        <begin position="260"/>
        <end position="284"/>
    </location>
</feature>
<evidence type="ECO:0000259" key="9">
    <source>
        <dbReference type="Pfam" id="PF12704"/>
    </source>
</evidence>
<evidence type="ECO:0000256" key="5">
    <source>
        <dbReference type="ARBA" id="ARBA00023136"/>
    </source>
</evidence>
<dbReference type="HOGENOM" id="CLU_000604_8_4_0"/>
<feature type="transmembrane region" description="Helical" evidence="7">
    <location>
        <begin position="20"/>
        <end position="38"/>
    </location>
</feature>
<evidence type="ECO:0000256" key="3">
    <source>
        <dbReference type="ARBA" id="ARBA00022692"/>
    </source>
</evidence>
<dbReference type="GO" id="GO:0005886">
    <property type="term" value="C:plasma membrane"/>
    <property type="evidence" value="ECO:0007669"/>
    <property type="project" value="UniProtKB-SubCell"/>
</dbReference>
<feature type="domain" description="MacB-like periplasmic core" evidence="9">
    <location>
        <begin position="22"/>
        <end position="244"/>
    </location>
</feature>
<sequence precursor="true">MNIFTIPVRNLKRKLMRTSILVAVFTVGILSVVMLYNVSETIGHSLEKKMTEFGANILIYPKTDSLNVSYGGFSLGNLSYEVEYLPEKETTEAIRGIDLNGNISAVAPKLIALTKFNDQNMAVTGVLWGEEKRIKSYWAVDGKMPESPEEAIIGYRAADLLGVSINTPIQIGTGTVTITGILQKTGTEDDNLVFADLHAIQQYTGKQNLINFVEVAALCSGCPIGDIVSQIQAKLPDTDINALQNVVKQRMTTINYVKRIVLLVSGVILIIACFMLSMFMLASVNERKKEIGILRAVGYSSSKIFIIFGFEALLIGILSGVLGYLGGYFSSMELLKRVDIAGSADITFDPLVMLVSVLFVGLLSVASSAVPALKATKIQPTEVFSQI</sequence>
<dbReference type="STRING" id="522772.Dacet_1966"/>
<evidence type="ECO:0000259" key="8">
    <source>
        <dbReference type="Pfam" id="PF02687"/>
    </source>
</evidence>
<accession>D4H1G9</accession>
<dbReference type="KEGG" id="dap:Dacet_1966"/>
<dbReference type="EMBL" id="CP001968">
    <property type="protein sequence ID" value="ADD68729.1"/>
    <property type="molecule type" value="Genomic_DNA"/>
</dbReference>
<protein>
    <recommendedName>
        <fullName evidence="12">ABC3 transporter permease protein domain-containing protein</fullName>
    </recommendedName>
</protein>
<evidence type="ECO:0000256" key="2">
    <source>
        <dbReference type="ARBA" id="ARBA00022475"/>
    </source>
</evidence>
<keyword evidence="5 7" id="KW-0472">Membrane</keyword>
<keyword evidence="2" id="KW-1003">Cell membrane</keyword>
<evidence type="ECO:0000256" key="6">
    <source>
        <dbReference type="ARBA" id="ARBA00038076"/>
    </source>
</evidence>
<feature type="transmembrane region" description="Helical" evidence="7">
    <location>
        <begin position="305"/>
        <end position="331"/>
    </location>
</feature>
<dbReference type="PANTHER" id="PTHR30572">
    <property type="entry name" value="MEMBRANE COMPONENT OF TRANSPORTER-RELATED"/>
    <property type="match status" value="1"/>
</dbReference>
<dbReference type="Proteomes" id="UP000002012">
    <property type="component" value="Chromosome"/>
</dbReference>
<dbReference type="Pfam" id="PF12704">
    <property type="entry name" value="MacB_PCD"/>
    <property type="match status" value="1"/>
</dbReference>
<keyword evidence="11" id="KW-1185">Reference proteome</keyword>
<evidence type="ECO:0000313" key="11">
    <source>
        <dbReference type="Proteomes" id="UP000002012"/>
    </source>
</evidence>
<name>D4H1G9_DENA2</name>
<dbReference type="Pfam" id="PF02687">
    <property type="entry name" value="FtsX"/>
    <property type="match status" value="1"/>
</dbReference>
<comment type="subcellular location">
    <subcellularLocation>
        <location evidence="1">Cell membrane</location>
        <topology evidence="1">Multi-pass membrane protein</topology>
    </subcellularLocation>
</comment>
<dbReference type="InParanoid" id="D4H1G9"/>
<dbReference type="InterPro" id="IPR003838">
    <property type="entry name" value="ABC3_permease_C"/>
</dbReference>